<gene>
    <name evidence="1" type="ORF">V6N12_043533</name>
</gene>
<name>A0ABR2DFM2_9ROSI</name>
<organism evidence="1 2">
    <name type="scientific">Hibiscus sabdariffa</name>
    <name type="common">roselle</name>
    <dbReference type="NCBI Taxonomy" id="183260"/>
    <lineage>
        <taxon>Eukaryota</taxon>
        <taxon>Viridiplantae</taxon>
        <taxon>Streptophyta</taxon>
        <taxon>Embryophyta</taxon>
        <taxon>Tracheophyta</taxon>
        <taxon>Spermatophyta</taxon>
        <taxon>Magnoliopsida</taxon>
        <taxon>eudicotyledons</taxon>
        <taxon>Gunneridae</taxon>
        <taxon>Pentapetalae</taxon>
        <taxon>rosids</taxon>
        <taxon>malvids</taxon>
        <taxon>Malvales</taxon>
        <taxon>Malvaceae</taxon>
        <taxon>Malvoideae</taxon>
        <taxon>Hibiscus</taxon>
    </lineage>
</organism>
<protein>
    <submittedName>
        <fullName evidence="1">Uncharacterized protein</fullName>
    </submittedName>
</protein>
<dbReference type="Proteomes" id="UP001472677">
    <property type="component" value="Unassembled WGS sequence"/>
</dbReference>
<proteinExistence type="predicted"/>
<accession>A0ABR2DFM2</accession>
<evidence type="ECO:0000313" key="2">
    <source>
        <dbReference type="Proteomes" id="UP001472677"/>
    </source>
</evidence>
<keyword evidence="2" id="KW-1185">Reference proteome</keyword>
<dbReference type="EMBL" id="JBBPBM010000028">
    <property type="protein sequence ID" value="KAK8537368.1"/>
    <property type="molecule type" value="Genomic_DNA"/>
</dbReference>
<sequence length="181" mass="20625">MVVMTVAPTTSLSGVLFDISDQLFNKKKEYNPSCDIQKHRHDTTTQNKIKLRREPFVKSFESIYMHVHKVLQYMPLPPSKVTDFTGNYAFVHKISNERPFSLIRVIVTLLHRAWVVDISWMPQGGNDPVNWLAKKALRSSCQPLILDFPLPDLLPLLSADMNGASLEQDHRVNLIVVNSEG</sequence>
<comment type="caution">
    <text evidence="1">The sequence shown here is derived from an EMBL/GenBank/DDBJ whole genome shotgun (WGS) entry which is preliminary data.</text>
</comment>
<reference evidence="1 2" key="1">
    <citation type="journal article" date="2024" name="G3 (Bethesda)">
        <title>Genome assembly of Hibiscus sabdariffa L. provides insights into metabolisms of medicinal natural products.</title>
        <authorList>
            <person name="Kim T."/>
        </authorList>
    </citation>
    <scope>NUCLEOTIDE SEQUENCE [LARGE SCALE GENOMIC DNA]</scope>
    <source>
        <strain evidence="1">TK-2024</strain>
        <tissue evidence="1">Old leaves</tissue>
    </source>
</reference>
<evidence type="ECO:0000313" key="1">
    <source>
        <dbReference type="EMBL" id="KAK8537368.1"/>
    </source>
</evidence>